<organism evidence="9 10">
    <name type="scientific">Thermogemmatispora aurantia</name>
    <dbReference type="NCBI Taxonomy" id="2045279"/>
    <lineage>
        <taxon>Bacteria</taxon>
        <taxon>Bacillati</taxon>
        <taxon>Chloroflexota</taxon>
        <taxon>Ktedonobacteria</taxon>
        <taxon>Thermogemmatisporales</taxon>
        <taxon>Thermogemmatisporaceae</taxon>
        <taxon>Thermogemmatispora</taxon>
    </lineage>
</organism>
<gene>
    <name evidence="9" type="ORF">KTAU_23300</name>
</gene>
<dbReference type="RefSeq" id="WP_151728437.1">
    <property type="nucleotide sequence ID" value="NZ_BKZV01000003.1"/>
</dbReference>
<keyword evidence="2 7" id="KW-0813">Transport</keyword>
<feature type="transmembrane region" description="Helical" evidence="7">
    <location>
        <begin position="208"/>
        <end position="231"/>
    </location>
</feature>
<keyword evidence="3" id="KW-1003">Cell membrane</keyword>
<evidence type="ECO:0000256" key="7">
    <source>
        <dbReference type="RuleBase" id="RU363032"/>
    </source>
</evidence>
<accession>A0A5J4K7X8</accession>
<dbReference type="SUPFAM" id="SSF161098">
    <property type="entry name" value="MetI-like"/>
    <property type="match status" value="1"/>
</dbReference>
<evidence type="ECO:0000256" key="1">
    <source>
        <dbReference type="ARBA" id="ARBA00004651"/>
    </source>
</evidence>
<comment type="caution">
    <text evidence="9">The sequence shown here is derived from an EMBL/GenBank/DDBJ whole genome shotgun (WGS) entry which is preliminary data.</text>
</comment>
<evidence type="ECO:0000313" key="10">
    <source>
        <dbReference type="Proteomes" id="UP000334820"/>
    </source>
</evidence>
<comment type="similarity">
    <text evidence="7">Belongs to the binding-protein-dependent transport system permease family.</text>
</comment>
<dbReference type="GO" id="GO:0055085">
    <property type="term" value="P:transmembrane transport"/>
    <property type="evidence" value="ECO:0007669"/>
    <property type="project" value="InterPro"/>
</dbReference>
<dbReference type="InterPro" id="IPR035906">
    <property type="entry name" value="MetI-like_sf"/>
</dbReference>
<feature type="transmembrane region" description="Helical" evidence="7">
    <location>
        <begin position="35"/>
        <end position="56"/>
    </location>
</feature>
<feature type="transmembrane region" description="Helical" evidence="7">
    <location>
        <begin position="133"/>
        <end position="155"/>
    </location>
</feature>
<reference evidence="9 10" key="1">
    <citation type="journal article" date="2019" name="Int. J. Syst. Evol. Microbiol.">
        <title>Thermogemmatispora aurantia sp. nov. and Thermogemmatispora argillosa sp. nov., within the class Ktedonobacteria, and emended description of the genus Thermogemmatispora.</title>
        <authorList>
            <person name="Zheng Y."/>
            <person name="Wang C.M."/>
            <person name="Sakai Y."/>
            <person name="Abe K."/>
            <person name="Yokota A."/>
            <person name="Yabe S."/>
        </authorList>
    </citation>
    <scope>NUCLEOTIDE SEQUENCE [LARGE SCALE GENOMIC DNA]</scope>
    <source>
        <strain evidence="9 10">A1-2</strain>
    </source>
</reference>
<comment type="subcellular location">
    <subcellularLocation>
        <location evidence="1 7">Cell membrane</location>
        <topology evidence="1 7">Multi-pass membrane protein</topology>
    </subcellularLocation>
</comment>
<name>A0A5J4K7X8_9CHLR</name>
<evidence type="ECO:0000256" key="2">
    <source>
        <dbReference type="ARBA" id="ARBA00022448"/>
    </source>
</evidence>
<evidence type="ECO:0000259" key="8">
    <source>
        <dbReference type="PROSITE" id="PS50928"/>
    </source>
</evidence>
<dbReference type="PROSITE" id="PS50928">
    <property type="entry name" value="ABC_TM1"/>
    <property type="match status" value="1"/>
</dbReference>
<dbReference type="PANTHER" id="PTHR43744">
    <property type="entry name" value="ABC TRANSPORTER PERMEASE PROTEIN MG189-RELATED-RELATED"/>
    <property type="match status" value="1"/>
</dbReference>
<dbReference type="Gene3D" id="1.10.3720.10">
    <property type="entry name" value="MetI-like"/>
    <property type="match status" value="1"/>
</dbReference>
<dbReference type="EMBL" id="BKZV01000003">
    <property type="protein sequence ID" value="GER83693.1"/>
    <property type="molecule type" value="Genomic_DNA"/>
</dbReference>
<keyword evidence="4 7" id="KW-0812">Transmembrane</keyword>
<sequence length="309" mass="33978">MARIGSLPAGGPVAATRQTSARAVGRRSGWTLRGLVLLFLVLMLVYFVIPLFWLVVSATKTNDELFSTFGLWFAPDFHLLENLHDVFTYDDGIFVTWLTNSAYYAVVSALGASLIATLAGYTFAKLSFPGRELVFAIILGSIMVPNTALAIPTYLVLSKVGLVNTPLAIILPSLVTPFGVYLMRVYAEQALPDDLLDAARVDGASEWRIFWSIALRLLAPGFVTVLLLTFVGTWNNFFLPLVVTNNPAYYPLTVGLANWNQLSQTFSGSRILYTLVITGSLISVIPLMIGFLFLQRYWQSGLTFGSLRS</sequence>
<dbReference type="InterPro" id="IPR000515">
    <property type="entry name" value="MetI-like"/>
</dbReference>
<dbReference type="GO" id="GO:0005886">
    <property type="term" value="C:plasma membrane"/>
    <property type="evidence" value="ECO:0007669"/>
    <property type="project" value="UniProtKB-SubCell"/>
</dbReference>
<feature type="domain" description="ABC transmembrane type-1" evidence="8">
    <location>
        <begin position="98"/>
        <end position="294"/>
    </location>
</feature>
<keyword evidence="5 7" id="KW-1133">Transmembrane helix</keyword>
<dbReference type="AlphaFoldDB" id="A0A5J4K7X8"/>
<evidence type="ECO:0000256" key="6">
    <source>
        <dbReference type="ARBA" id="ARBA00023136"/>
    </source>
</evidence>
<dbReference type="PANTHER" id="PTHR43744:SF12">
    <property type="entry name" value="ABC TRANSPORTER PERMEASE PROTEIN MG189-RELATED"/>
    <property type="match status" value="1"/>
</dbReference>
<dbReference type="Proteomes" id="UP000334820">
    <property type="component" value="Unassembled WGS sequence"/>
</dbReference>
<keyword evidence="10" id="KW-1185">Reference proteome</keyword>
<dbReference type="CDD" id="cd06261">
    <property type="entry name" value="TM_PBP2"/>
    <property type="match status" value="1"/>
</dbReference>
<feature type="transmembrane region" description="Helical" evidence="7">
    <location>
        <begin position="271"/>
        <end position="294"/>
    </location>
</feature>
<evidence type="ECO:0000313" key="9">
    <source>
        <dbReference type="EMBL" id="GER83693.1"/>
    </source>
</evidence>
<keyword evidence="6 7" id="KW-0472">Membrane</keyword>
<evidence type="ECO:0000256" key="3">
    <source>
        <dbReference type="ARBA" id="ARBA00022475"/>
    </source>
</evidence>
<feature type="transmembrane region" description="Helical" evidence="7">
    <location>
        <begin position="167"/>
        <end position="187"/>
    </location>
</feature>
<evidence type="ECO:0000256" key="4">
    <source>
        <dbReference type="ARBA" id="ARBA00022692"/>
    </source>
</evidence>
<dbReference type="Pfam" id="PF00528">
    <property type="entry name" value="BPD_transp_1"/>
    <property type="match status" value="1"/>
</dbReference>
<protein>
    <submittedName>
        <fullName evidence="9">ABC transporter permease</fullName>
    </submittedName>
</protein>
<feature type="transmembrane region" description="Helical" evidence="7">
    <location>
        <begin position="102"/>
        <end position="121"/>
    </location>
</feature>
<proteinExistence type="inferred from homology"/>
<evidence type="ECO:0000256" key="5">
    <source>
        <dbReference type="ARBA" id="ARBA00022989"/>
    </source>
</evidence>